<keyword evidence="6" id="KW-1133">Transmembrane helix</keyword>
<name>A0AAV7JVI8_9METZ</name>
<dbReference type="AlphaFoldDB" id="A0AAV7JVI8"/>
<proteinExistence type="predicted"/>
<keyword evidence="6" id="KW-0472">Membrane</keyword>
<keyword evidence="5" id="KW-0653">Protein transport</keyword>
<dbReference type="GO" id="GO:0006606">
    <property type="term" value="P:protein import into nucleus"/>
    <property type="evidence" value="ECO:0007669"/>
    <property type="project" value="InterPro"/>
</dbReference>
<accession>A0AAV7JVI8</accession>
<keyword evidence="4" id="KW-0677">Repeat</keyword>
<dbReference type="SUPFAM" id="SSF48371">
    <property type="entry name" value="ARM repeat"/>
    <property type="match status" value="1"/>
</dbReference>
<dbReference type="InterPro" id="IPR011989">
    <property type="entry name" value="ARM-like"/>
</dbReference>
<dbReference type="EMBL" id="JAKMXF010000296">
    <property type="protein sequence ID" value="KAI6652953.1"/>
    <property type="molecule type" value="Genomic_DNA"/>
</dbReference>
<evidence type="ECO:0000256" key="2">
    <source>
        <dbReference type="ARBA" id="ARBA00022448"/>
    </source>
</evidence>
<keyword evidence="8" id="KW-1185">Reference proteome</keyword>
<reference evidence="7 8" key="1">
    <citation type="journal article" date="2023" name="BMC Biol.">
        <title>The compact genome of the sponge Oopsacas minuta (Hexactinellida) is lacking key metazoan core genes.</title>
        <authorList>
            <person name="Santini S."/>
            <person name="Schenkelaars Q."/>
            <person name="Jourda C."/>
            <person name="Duchesne M."/>
            <person name="Belahbib H."/>
            <person name="Rocher C."/>
            <person name="Selva M."/>
            <person name="Riesgo A."/>
            <person name="Vervoort M."/>
            <person name="Leys S.P."/>
            <person name="Kodjabachian L."/>
            <person name="Le Bivic A."/>
            <person name="Borchiellini C."/>
            <person name="Claverie J.M."/>
            <person name="Renard E."/>
        </authorList>
    </citation>
    <scope>NUCLEOTIDE SEQUENCE [LARGE SCALE GENOMIC DNA]</scope>
    <source>
        <strain evidence="7">SPO-2</strain>
    </source>
</reference>
<keyword evidence="6" id="KW-0812">Transmembrane</keyword>
<dbReference type="PANTHER" id="PTHR10527">
    <property type="entry name" value="IMPORTIN BETA"/>
    <property type="match status" value="1"/>
</dbReference>
<evidence type="ECO:0000256" key="3">
    <source>
        <dbReference type="ARBA" id="ARBA00022490"/>
    </source>
</evidence>
<dbReference type="GO" id="GO:0005737">
    <property type="term" value="C:cytoplasm"/>
    <property type="evidence" value="ECO:0007669"/>
    <property type="project" value="UniProtKB-SubCell"/>
</dbReference>
<comment type="caution">
    <text evidence="7">The sequence shown here is derived from an EMBL/GenBank/DDBJ whole genome shotgun (WGS) entry which is preliminary data.</text>
</comment>
<organism evidence="7 8">
    <name type="scientific">Oopsacas minuta</name>
    <dbReference type="NCBI Taxonomy" id="111878"/>
    <lineage>
        <taxon>Eukaryota</taxon>
        <taxon>Metazoa</taxon>
        <taxon>Porifera</taxon>
        <taxon>Hexactinellida</taxon>
        <taxon>Hexasterophora</taxon>
        <taxon>Lyssacinosida</taxon>
        <taxon>Leucopsacidae</taxon>
        <taxon>Oopsacas</taxon>
    </lineage>
</organism>
<dbReference type="Gene3D" id="1.25.10.10">
    <property type="entry name" value="Leucine-rich Repeat Variant"/>
    <property type="match status" value="1"/>
</dbReference>
<dbReference type="InterPro" id="IPR040122">
    <property type="entry name" value="Importin_beta"/>
</dbReference>
<sequence>MEQYMAPALFAITIDAMKSDSEDVSLQGIEFWSTVCDEEDNLSYEIDEASKQGRQPSRISKHYVRGALQYLVPILQELMTKQEEVDDDDEWNPCKAAGVCIMLMANVAENDIVDKVMPFIDANIKSADWRYREAAVMCLGSILDGPDEETLSNIVTQALAIMIELLSDSMIPVRDTAAWTIGLFYFLYVQMYIFFEILH</sequence>
<evidence type="ECO:0000256" key="1">
    <source>
        <dbReference type="ARBA" id="ARBA00004496"/>
    </source>
</evidence>
<evidence type="ECO:0000256" key="4">
    <source>
        <dbReference type="ARBA" id="ARBA00022737"/>
    </source>
</evidence>
<evidence type="ECO:0000256" key="6">
    <source>
        <dbReference type="SAM" id="Phobius"/>
    </source>
</evidence>
<gene>
    <name evidence="7" type="ORF">LOD99_4030</name>
</gene>
<dbReference type="Proteomes" id="UP001165289">
    <property type="component" value="Unassembled WGS sequence"/>
</dbReference>
<dbReference type="InterPro" id="IPR016024">
    <property type="entry name" value="ARM-type_fold"/>
</dbReference>
<keyword evidence="2" id="KW-0813">Transport</keyword>
<keyword evidence="3" id="KW-0963">Cytoplasm</keyword>
<feature type="transmembrane region" description="Helical" evidence="6">
    <location>
        <begin position="177"/>
        <end position="195"/>
    </location>
</feature>
<dbReference type="Pfam" id="PF13513">
    <property type="entry name" value="HEAT_EZ"/>
    <property type="match status" value="1"/>
</dbReference>
<evidence type="ECO:0000313" key="8">
    <source>
        <dbReference type="Proteomes" id="UP001165289"/>
    </source>
</evidence>
<protein>
    <submittedName>
        <fullName evidence="7">Importin subunit beta-1-like</fullName>
    </submittedName>
</protein>
<evidence type="ECO:0000256" key="5">
    <source>
        <dbReference type="ARBA" id="ARBA00022927"/>
    </source>
</evidence>
<evidence type="ECO:0000313" key="7">
    <source>
        <dbReference type="EMBL" id="KAI6652953.1"/>
    </source>
</evidence>
<comment type="subcellular location">
    <subcellularLocation>
        <location evidence="1">Cytoplasm</location>
    </subcellularLocation>
</comment>